<dbReference type="EMBL" id="GBXM01047011">
    <property type="protein sequence ID" value="JAH61566.1"/>
    <property type="molecule type" value="Transcribed_RNA"/>
</dbReference>
<dbReference type="AlphaFoldDB" id="A0A0E9U6V0"/>
<accession>A0A0E9U6V0</accession>
<evidence type="ECO:0000313" key="1">
    <source>
        <dbReference type="EMBL" id="JAH61566.1"/>
    </source>
</evidence>
<protein>
    <submittedName>
        <fullName evidence="1">Uncharacterized protein</fullName>
    </submittedName>
</protein>
<reference evidence="1" key="2">
    <citation type="journal article" date="2015" name="Fish Shellfish Immunol.">
        <title>Early steps in the European eel (Anguilla anguilla)-Vibrio vulnificus interaction in the gills: Role of the RtxA13 toxin.</title>
        <authorList>
            <person name="Callol A."/>
            <person name="Pajuelo D."/>
            <person name="Ebbesson L."/>
            <person name="Teles M."/>
            <person name="MacKenzie S."/>
            <person name="Amaro C."/>
        </authorList>
    </citation>
    <scope>NUCLEOTIDE SEQUENCE</scope>
</reference>
<sequence length="35" mass="4010">MTAACTFCILPWGTIHKPVFLFFLFLDFGCSFSFT</sequence>
<proteinExistence type="predicted"/>
<name>A0A0E9U6V0_ANGAN</name>
<organism evidence="1">
    <name type="scientific">Anguilla anguilla</name>
    <name type="common">European freshwater eel</name>
    <name type="synonym">Muraena anguilla</name>
    <dbReference type="NCBI Taxonomy" id="7936"/>
    <lineage>
        <taxon>Eukaryota</taxon>
        <taxon>Metazoa</taxon>
        <taxon>Chordata</taxon>
        <taxon>Craniata</taxon>
        <taxon>Vertebrata</taxon>
        <taxon>Euteleostomi</taxon>
        <taxon>Actinopterygii</taxon>
        <taxon>Neopterygii</taxon>
        <taxon>Teleostei</taxon>
        <taxon>Anguilliformes</taxon>
        <taxon>Anguillidae</taxon>
        <taxon>Anguilla</taxon>
    </lineage>
</organism>
<reference evidence="1" key="1">
    <citation type="submission" date="2014-11" db="EMBL/GenBank/DDBJ databases">
        <authorList>
            <person name="Amaro Gonzalez C."/>
        </authorList>
    </citation>
    <scope>NUCLEOTIDE SEQUENCE</scope>
</reference>